<gene>
    <name evidence="1" type="ORF">D8U03_02765</name>
    <name evidence="2" type="ORF">EFI20_15215</name>
</gene>
<organism evidence="1">
    <name type="scientific">Salmonella enterica</name>
    <name type="common">Salmonella choleraesuis</name>
    <dbReference type="NCBI Taxonomy" id="28901"/>
    <lineage>
        <taxon>Bacteria</taxon>
        <taxon>Pseudomonadati</taxon>
        <taxon>Pseudomonadota</taxon>
        <taxon>Gammaproteobacteria</taxon>
        <taxon>Enterobacterales</taxon>
        <taxon>Enterobacteriaceae</taxon>
        <taxon>Salmonella</taxon>
    </lineage>
</organism>
<protein>
    <submittedName>
        <fullName evidence="1">Uncharacterized protein</fullName>
    </submittedName>
</protein>
<reference evidence="1" key="1">
    <citation type="submission" date="2018-10" db="EMBL/GenBank/DDBJ databases">
        <authorList>
            <consortium name="PulseNet: The National Subtyping Network for Foodborne Disease Surveillance"/>
            <person name="Tarr C.L."/>
            <person name="Trees E."/>
            <person name="Katz L.S."/>
            <person name="Carleton-Romer H.A."/>
            <person name="Stroika S."/>
            <person name="Kucerova Z."/>
            <person name="Roache K.F."/>
            <person name="Sabol A.L."/>
            <person name="Besser J."/>
            <person name="Gerner-Smidt P."/>
        </authorList>
    </citation>
    <scope>NUCLEOTIDE SEQUENCE</scope>
    <source>
        <strain evidence="1">PNUSAS056402</strain>
        <strain evidence="2">PNUSAS060268</strain>
    </source>
</reference>
<dbReference type="AlphaFoldDB" id="A0A5T3D5I8"/>
<comment type="caution">
    <text evidence="1">The sequence shown here is derived from an EMBL/GenBank/DDBJ whole genome shotgun (WGS) entry which is preliminary data.</text>
</comment>
<accession>A0A5T3D5I8</accession>
<proteinExistence type="predicted"/>
<evidence type="ECO:0000313" key="2">
    <source>
        <dbReference type="EMBL" id="EAN3443187.1"/>
    </source>
</evidence>
<sequence length="101" mass="11464">MLDSLPDAALPFWAYKSRCLKIGRKWRRQIIHGLRAATGAYIEYVRIIRFAHPFGAALKCVQNAMRFMRAQPGIKLASKLARNPAPKKSQQKLAKVILEAM</sequence>
<evidence type="ECO:0000313" key="1">
    <source>
        <dbReference type="EMBL" id="EAN1683651.1"/>
    </source>
</evidence>
<dbReference type="EMBL" id="AACXVE010000013">
    <property type="protein sequence ID" value="EAN3443187.1"/>
    <property type="molecule type" value="Genomic_DNA"/>
</dbReference>
<dbReference type="EMBL" id="AACXGU010000004">
    <property type="protein sequence ID" value="EAN1683651.1"/>
    <property type="molecule type" value="Genomic_DNA"/>
</dbReference>
<name>A0A5T3D5I8_SALER</name>